<dbReference type="PANTHER" id="PTHR18911">
    <property type="entry name" value="CTCL TUMOR ANTIGEN HD-CL-01"/>
    <property type="match status" value="1"/>
</dbReference>
<sequence length="134" mass="15450">NTLIERILRLQRQLIQRNEKIDFLEEHNGQLIGEMKKKSKLLQYYILKEETGALATESMDKNKAYISKRGGGIMSSLYNSSSTDDTMTLERSLEINNKLHAILEDTLLKNMTLKVCFGKISIFNSNSLFFKLNE</sequence>
<evidence type="ECO:0000313" key="2">
    <source>
        <dbReference type="Proteomes" id="UP000194236"/>
    </source>
</evidence>
<name>A0A1Y3BT41_EURMA</name>
<dbReference type="Proteomes" id="UP000194236">
    <property type="component" value="Unassembled WGS sequence"/>
</dbReference>
<protein>
    <submittedName>
        <fullName evidence="1">Uncharacterized protein</fullName>
    </submittedName>
</protein>
<gene>
    <name evidence="1" type="ORF">BLA29_012180</name>
</gene>
<evidence type="ECO:0000313" key="1">
    <source>
        <dbReference type="EMBL" id="OTF84131.1"/>
    </source>
</evidence>
<organism evidence="1 2">
    <name type="scientific">Euroglyphus maynei</name>
    <name type="common">Mayne's house dust mite</name>
    <dbReference type="NCBI Taxonomy" id="6958"/>
    <lineage>
        <taxon>Eukaryota</taxon>
        <taxon>Metazoa</taxon>
        <taxon>Ecdysozoa</taxon>
        <taxon>Arthropoda</taxon>
        <taxon>Chelicerata</taxon>
        <taxon>Arachnida</taxon>
        <taxon>Acari</taxon>
        <taxon>Acariformes</taxon>
        <taxon>Sarcoptiformes</taxon>
        <taxon>Astigmata</taxon>
        <taxon>Psoroptidia</taxon>
        <taxon>Analgoidea</taxon>
        <taxon>Pyroglyphidae</taxon>
        <taxon>Pyroglyphinae</taxon>
        <taxon>Euroglyphus</taxon>
    </lineage>
</organism>
<keyword evidence="2" id="KW-1185">Reference proteome</keyword>
<proteinExistence type="predicted"/>
<accession>A0A1Y3BT41</accession>
<dbReference type="AlphaFoldDB" id="A0A1Y3BT41"/>
<dbReference type="InterPro" id="IPR038830">
    <property type="entry name" value="CCDC186"/>
</dbReference>
<dbReference type="GO" id="GO:0031267">
    <property type="term" value="F:small GTPase binding"/>
    <property type="evidence" value="ECO:0007669"/>
    <property type="project" value="TreeGrafter"/>
</dbReference>
<comment type="caution">
    <text evidence="1">The sequence shown here is derived from an EMBL/GenBank/DDBJ whole genome shotgun (WGS) entry which is preliminary data.</text>
</comment>
<dbReference type="GO" id="GO:0005802">
    <property type="term" value="C:trans-Golgi network"/>
    <property type="evidence" value="ECO:0007669"/>
    <property type="project" value="TreeGrafter"/>
</dbReference>
<dbReference type="OrthoDB" id="5583482at2759"/>
<reference evidence="1 2" key="1">
    <citation type="submission" date="2017-03" db="EMBL/GenBank/DDBJ databases">
        <title>Genome Survey of Euroglyphus maynei.</title>
        <authorList>
            <person name="Arlian L.G."/>
            <person name="Morgan M.S."/>
            <person name="Rider S.D."/>
        </authorList>
    </citation>
    <scope>NUCLEOTIDE SEQUENCE [LARGE SCALE GENOMIC DNA]</scope>
    <source>
        <strain evidence="1">Arlian Lab</strain>
        <tissue evidence="1">Whole body</tissue>
    </source>
</reference>
<feature type="non-terminal residue" evidence="1">
    <location>
        <position position="1"/>
    </location>
</feature>
<dbReference type="EMBL" id="MUJZ01000530">
    <property type="protein sequence ID" value="OTF84131.1"/>
    <property type="molecule type" value="Genomic_DNA"/>
</dbReference>
<dbReference type="PANTHER" id="PTHR18911:SF5">
    <property type="entry name" value="COILED-COIL DOMAIN-CONTAINING PROTEIN 186"/>
    <property type="match status" value="1"/>
</dbReference>
<dbReference type="GO" id="GO:0099518">
    <property type="term" value="P:vesicle cytoskeletal trafficking"/>
    <property type="evidence" value="ECO:0007669"/>
    <property type="project" value="TreeGrafter"/>
</dbReference>